<reference evidence="5" key="1">
    <citation type="submission" date="2016-04" db="EMBL/GenBank/DDBJ databases">
        <title>Cephalotus genome sequencing.</title>
        <authorList>
            <person name="Fukushima K."/>
            <person name="Hasebe M."/>
            <person name="Fang X."/>
        </authorList>
    </citation>
    <scope>NUCLEOTIDE SEQUENCE [LARGE SCALE GENOMIC DNA]</scope>
    <source>
        <strain evidence="5">cv. St1</strain>
    </source>
</reference>
<dbReference type="PANTHER" id="PTHR13620">
    <property type="entry name" value="3-5 EXONUCLEASE"/>
    <property type="match status" value="1"/>
</dbReference>
<feature type="non-terminal residue" evidence="4">
    <location>
        <position position="1"/>
    </location>
</feature>
<dbReference type="InterPro" id="IPR002562">
    <property type="entry name" value="3'-5'_exonuclease_dom"/>
</dbReference>
<dbReference type="GO" id="GO:0005634">
    <property type="term" value="C:nucleus"/>
    <property type="evidence" value="ECO:0007669"/>
    <property type="project" value="TreeGrafter"/>
</dbReference>
<dbReference type="GO" id="GO:0003676">
    <property type="term" value="F:nucleic acid binding"/>
    <property type="evidence" value="ECO:0007669"/>
    <property type="project" value="InterPro"/>
</dbReference>
<feature type="domain" description="3'-5' exonuclease" evidence="3">
    <location>
        <begin position="37"/>
        <end position="200"/>
    </location>
</feature>
<gene>
    <name evidence="4" type="ORF">CFOL_v3_27119</name>
</gene>
<dbReference type="CDD" id="cd06141">
    <property type="entry name" value="WRN_exo"/>
    <property type="match status" value="1"/>
</dbReference>
<keyword evidence="2" id="KW-0378">Hydrolase</keyword>
<name>A0A1Q3CUB5_CEPFO</name>
<dbReference type="InterPro" id="IPR051132">
    <property type="entry name" value="3-5_Exonuclease_domain"/>
</dbReference>
<evidence type="ECO:0000256" key="2">
    <source>
        <dbReference type="ARBA" id="ARBA00022801"/>
    </source>
</evidence>
<dbReference type="InParanoid" id="A0A1Q3CUB5"/>
<dbReference type="InterPro" id="IPR036397">
    <property type="entry name" value="RNaseH_sf"/>
</dbReference>
<dbReference type="EMBL" id="BDDD01002963">
    <property type="protein sequence ID" value="GAV83673.1"/>
    <property type="molecule type" value="Genomic_DNA"/>
</dbReference>
<evidence type="ECO:0000313" key="5">
    <source>
        <dbReference type="Proteomes" id="UP000187406"/>
    </source>
</evidence>
<keyword evidence="5" id="KW-1185">Reference proteome</keyword>
<dbReference type="Gene3D" id="3.30.420.10">
    <property type="entry name" value="Ribonuclease H-like superfamily/Ribonuclease H"/>
    <property type="match status" value="1"/>
</dbReference>
<evidence type="ECO:0000313" key="4">
    <source>
        <dbReference type="EMBL" id="GAV83673.1"/>
    </source>
</evidence>
<accession>A0A1Q3CUB5</accession>
<dbReference type="OrthoDB" id="446462at2759"/>
<dbReference type="FunCoup" id="A0A1Q3CUB5">
    <property type="interactions" value="108"/>
</dbReference>
<dbReference type="PANTHER" id="PTHR13620:SF115">
    <property type="entry name" value="3'-5' EXONUCLEASE DOMAIN-CONTAINING PROTEIN"/>
    <property type="match status" value="1"/>
</dbReference>
<sequence length="201" mass="22450">EMAYTHLVSFCGKIIETTVTQNASIADSWAQDVLSKCNACTNINIVGLNCKWKPHPISSMSNKIATMQLCIDTHCLILQSLYMDNVPPSIKSLLSDPRIVLVGVEVDEVVLKLKNEYGVCCNKTIDVRMLVKLHFPLSFRGKPGLKALANPLLPLHGWKPKNISACLNHMESRVLDVELITFACIDAYVSYRIGYKLLKEM</sequence>
<dbReference type="GO" id="GO:0006139">
    <property type="term" value="P:nucleobase-containing compound metabolic process"/>
    <property type="evidence" value="ECO:0007669"/>
    <property type="project" value="InterPro"/>
</dbReference>
<organism evidence="4 5">
    <name type="scientific">Cephalotus follicularis</name>
    <name type="common">Albany pitcher plant</name>
    <dbReference type="NCBI Taxonomy" id="3775"/>
    <lineage>
        <taxon>Eukaryota</taxon>
        <taxon>Viridiplantae</taxon>
        <taxon>Streptophyta</taxon>
        <taxon>Embryophyta</taxon>
        <taxon>Tracheophyta</taxon>
        <taxon>Spermatophyta</taxon>
        <taxon>Magnoliopsida</taxon>
        <taxon>eudicotyledons</taxon>
        <taxon>Gunneridae</taxon>
        <taxon>Pentapetalae</taxon>
        <taxon>rosids</taxon>
        <taxon>fabids</taxon>
        <taxon>Oxalidales</taxon>
        <taxon>Cephalotaceae</taxon>
        <taxon>Cephalotus</taxon>
    </lineage>
</organism>
<comment type="caution">
    <text evidence="4">The sequence shown here is derived from an EMBL/GenBank/DDBJ whole genome shotgun (WGS) entry which is preliminary data.</text>
</comment>
<keyword evidence="1" id="KW-0540">Nuclease</keyword>
<dbReference type="GO" id="GO:0008408">
    <property type="term" value="F:3'-5' exonuclease activity"/>
    <property type="evidence" value="ECO:0007669"/>
    <property type="project" value="InterPro"/>
</dbReference>
<protein>
    <submittedName>
        <fullName evidence="4">DNA_pol_A_exo1 domain-containing protein</fullName>
    </submittedName>
</protein>
<dbReference type="SUPFAM" id="SSF53098">
    <property type="entry name" value="Ribonuclease H-like"/>
    <property type="match status" value="1"/>
</dbReference>
<evidence type="ECO:0000259" key="3">
    <source>
        <dbReference type="Pfam" id="PF01612"/>
    </source>
</evidence>
<dbReference type="Proteomes" id="UP000187406">
    <property type="component" value="Unassembled WGS sequence"/>
</dbReference>
<dbReference type="InterPro" id="IPR012337">
    <property type="entry name" value="RNaseH-like_sf"/>
</dbReference>
<dbReference type="Pfam" id="PF01612">
    <property type="entry name" value="DNA_pol_A_exo1"/>
    <property type="match status" value="1"/>
</dbReference>
<evidence type="ECO:0000256" key="1">
    <source>
        <dbReference type="ARBA" id="ARBA00022722"/>
    </source>
</evidence>
<proteinExistence type="predicted"/>
<dbReference type="STRING" id="3775.A0A1Q3CUB5"/>
<dbReference type="AlphaFoldDB" id="A0A1Q3CUB5"/>
<dbReference type="GO" id="GO:0005737">
    <property type="term" value="C:cytoplasm"/>
    <property type="evidence" value="ECO:0007669"/>
    <property type="project" value="TreeGrafter"/>
</dbReference>